<keyword evidence="4 9" id="KW-0812">Transmembrane</keyword>
<proteinExistence type="inferred from homology"/>
<evidence type="ECO:0000256" key="1">
    <source>
        <dbReference type="ARBA" id="ARBA00004117"/>
    </source>
</evidence>
<keyword evidence="6 9" id="KW-0472">Membrane</keyword>
<evidence type="ECO:0000256" key="4">
    <source>
        <dbReference type="ARBA" id="ARBA00022692"/>
    </source>
</evidence>
<dbReference type="Pfam" id="PF04347">
    <property type="entry name" value="FliO"/>
    <property type="match status" value="1"/>
</dbReference>
<dbReference type="AlphaFoldDB" id="A0A3B1BH16"/>
<dbReference type="InterPro" id="IPR052205">
    <property type="entry name" value="FliO/MopB"/>
</dbReference>
<evidence type="ECO:0000256" key="5">
    <source>
        <dbReference type="ARBA" id="ARBA00022989"/>
    </source>
</evidence>
<accession>A0A3B1BH16</accession>
<evidence type="ECO:0000256" key="7">
    <source>
        <dbReference type="ARBA" id="ARBA00023143"/>
    </source>
</evidence>
<dbReference type="EMBL" id="UOFZ01000133">
    <property type="protein sequence ID" value="VAX13751.1"/>
    <property type="molecule type" value="Genomic_DNA"/>
</dbReference>
<name>A0A3B1BH16_9ZZZZ</name>
<keyword evidence="7" id="KW-0975">Bacterial flagellum</keyword>
<keyword evidence="10" id="KW-0282">Flagellum</keyword>
<dbReference type="PANTHER" id="PTHR38766:SF1">
    <property type="entry name" value="FLAGELLAR PROTEIN FLIO"/>
    <property type="match status" value="1"/>
</dbReference>
<dbReference type="GO" id="GO:0009425">
    <property type="term" value="C:bacterial-type flagellum basal body"/>
    <property type="evidence" value="ECO:0007669"/>
    <property type="project" value="UniProtKB-SubCell"/>
</dbReference>
<organism evidence="10">
    <name type="scientific">hydrothermal vent metagenome</name>
    <dbReference type="NCBI Taxonomy" id="652676"/>
    <lineage>
        <taxon>unclassified sequences</taxon>
        <taxon>metagenomes</taxon>
        <taxon>ecological metagenomes</taxon>
    </lineage>
</organism>
<evidence type="ECO:0000256" key="2">
    <source>
        <dbReference type="ARBA" id="ARBA00004236"/>
    </source>
</evidence>
<dbReference type="GO" id="GO:0005886">
    <property type="term" value="C:plasma membrane"/>
    <property type="evidence" value="ECO:0007669"/>
    <property type="project" value="UniProtKB-SubCell"/>
</dbReference>
<dbReference type="PANTHER" id="PTHR38766">
    <property type="entry name" value="FLAGELLAR PROTEIN FLIO"/>
    <property type="match status" value="1"/>
</dbReference>
<keyword evidence="5 9" id="KW-1133">Transmembrane helix</keyword>
<evidence type="ECO:0000313" key="10">
    <source>
        <dbReference type="EMBL" id="VAX13751.1"/>
    </source>
</evidence>
<comment type="similarity">
    <text evidence="8">Belongs to the FliO/MopB family.</text>
</comment>
<evidence type="ECO:0000256" key="9">
    <source>
        <dbReference type="SAM" id="Phobius"/>
    </source>
</evidence>
<dbReference type="InterPro" id="IPR022781">
    <property type="entry name" value="Flagellar_biosynth_FliO"/>
</dbReference>
<dbReference type="NCBIfam" id="TIGR03500">
    <property type="entry name" value="FliO_TIGR"/>
    <property type="match status" value="1"/>
</dbReference>
<keyword evidence="10" id="KW-0969">Cilium</keyword>
<gene>
    <name evidence="10" type="ORF">MNBD_GAMMA24-1500</name>
</gene>
<keyword evidence="10" id="KW-0966">Cell projection</keyword>
<keyword evidence="3" id="KW-1003">Cell membrane</keyword>
<evidence type="ECO:0000256" key="8">
    <source>
        <dbReference type="ARBA" id="ARBA00037937"/>
    </source>
</evidence>
<comment type="subcellular location">
    <subcellularLocation>
        <location evidence="1">Bacterial flagellum basal body</location>
    </subcellularLocation>
    <subcellularLocation>
        <location evidence="2">Cell membrane</location>
    </subcellularLocation>
</comment>
<dbReference type="GO" id="GO:0044781">
    <property type="term" value="P:bacterial-type flagellum organization"/>
    <property type="evidence" value="ECO:0007669"/>
    <property type="project" value="InterPro"/>
</dbReference>
<evidence type="ECO:0000256" key="6">
    <source>
        <dbReference type="ARBA" id="ARBA00023136"/>
    </source>
</evidence>
<protein>
    <submittedName>
        <fullName evidence="10">Flagellar biosynthesis protein FliQ</fullName>
    </submittedName>
</protein>
<feature type="transmembrane region" description="Helical" evidence="9">
    <location>
        <begin position="44"/>
        <end position="70"/>
    </location>
</feature>
<sequence>MIRAGYYIVLSLLLSFSAQAAEEKPAVRHGLNVLKSDSVAKHALGAGSYIQMILGLLFIVLLIFALAWFMRRMGRLQSVMGGSMKLLGGVSLGQRERAVLVQVGETQMLLGVAPGSVRTLHVFDKPVVTASAIAAGDSFADKLGAVLKQKAVK</sequence>
<evidence type="ECO:0000256" key="3">
    <source>
        <dbReference type="ARBA" id="ARBA00022475"/>
    </source>
</evidence>
<reference evidence="10" key="1">
    <citation type="submission" date="2018-06" db="EMBL/GenBank/DDBJ databases">
        <authorList>
            <person name="Zhirakovskaya E."/>
        </authorList>
    </citation>
    <scope>NUCLEOTIDE SEQUENCE</scope>
</reference>